<dbReference type="Gene3D" id="1.10.8.430">
    <property type="entry name" value="Helical domain of apoptotic protease-activating factors"/>
    <property type="match status" value="1"/>
</dbReference>
<dbReference type="AlphaFoldDB" id="A0ABD1NSP5"/>
<comment type="caution">
    <text evidence="11">The sequence shown here is derived from an EMBL/GenBank/DDBJ whole genome shotgun (WGS) entry which is preliminary data.</text>
</comment>
<evidence type="ECO:0000256" key="4">
    <source>
        <dbReference type="ARBA" id="ARBA00022741"/>
    </source>
</evidence>
<feature type="domain" description="Disease resistance N-terminal" evidence="8">
    <location>
        <begin position="9"/>
        <end position="91"/>
    </location>
</feature>
<feature type="domain" description="Disease resistance R13L4/SHOC-2-like LRR" evidence="10">
    <location>
        <begin position="562"/>
        <end position="842"/>
    </location>
</feature>
<dbReference type="SMART" id="SM00369">
    <property type="entry name" value="LRR_TYP"/>
    <property type="match status" value="2"/>
</dbReference>
<evidence type="ECO:0000313" key="11">
    <source>
        <dbReference type="EMBL" id="KAL2454637.1"/>
    </source>
</evidence>
<evidence type="ECO:0000256" key="5">
    <source>
        <dbReference type="ARBA" id="ARBA00022821"/>
    </source>
</evidence>
<evidence type="ECO:0000256" key="1">
    <source>
        <dbReference type="ARBA" id="ARBA00008894"/>
    </source>
</evidence>
<feature type="domain" description="NB-ARC" evidence="7">
    <location>
        <begin position="189"/>
        <end position="356"/>
    </location>
</feature>
<keyword evidence="12" id="KW-1185">Reference proteome</keyword>
<keyword evidence="3" id="KW-0677">Repeat</keyword>
<keyword evidence="5" id="KW-0611">Plant defense</keyword>
<dbReference type="SUPFAM" id="SSF52540">
    <property type="entry name" value="P-loop containing nucleoside triphosphate hydrolases"/>
    <property type="match status" value="1"/>
</dbReference>
<evidence type="ECO:0000259" key="9">
    <source>
        <dbReference type="Pfam" id="PF23559"/>
    </source>
</evidence>
<dbReference type="InterPro" id="IPR038005">
    <property type="entry name" value="RX-like_CC"/>
</dbReference>
<dbReference type="InterPro" id="IPR036388">
    <property type="entry name" value="WH-like_DNA-bd_sf"/>
</dbReference>
<dbReference type="InterPro" id="IPR001611">
    <property type="entry name" value="Leu-rich_rpt"/>
</dbReference>
<dbReference type="PROSITE" id="PS51450">
    <property type="entry name" value="LRR"/>
    <property type="match status" value="1"/>
</dbReference>
<gene>
    <name evidence="11" type="ORF">Adt_47862</name>
</gene>
<evidence type="ECO:0000256" key="3">
    <source>
        <dbReference type="ARBA" id="ARBA00022737"/>
    </source>
</evidence>
<dbReference type="PANTHER" id="PTHR36766:SF45">
    <property type="entry name" value="NB-ARC DOMAIN-CONTAINING PROTEIN"/>
    <property type="match status" value="1"/>
</dbReference>
<dbReference type="InterPro" id="IPR032675">
    <property type="entry name" value="LRR_dom_sf"/>
</dbReference>
<organism evidence="11 12">
    <name type="scientific">Abeliophyllum distichum</name>
    <dbReference type="NCBI Taxonomy" id="126358"/>
    <lineage>
        <taxon>Eukaryota</taxon>
        <taxon>Viridiplantae</taxon>
        <taxon>Streptophyta</taxon>
        <taxon>Embryophyta</taxon>
        <taxon>Tracheophyta</taxon>
        <taxon>Spermatophyta</taxon>
        <taxon>Magnoliopsida</taxon>
        <taxon>eudicotyledons</taxon>
        <taxon>Gunneridae</taxon>
        <taxon>Pentapetalae</taxon>
        <taxon>asterids</taxon>
        <taxon>lamiids</taxon>
        <taxon>Lamiales</taxon>
        <taxon>Oleaceae</taxon>
        <taxon>Forsythieae</taxon>
        <taxon>Abeliophyllum</taxon>
    </lineage>
</organism>
<dbReference type="Pfam" id="PF23559">
    <property type="entry name" value="WHD_DRP"/>
    <property type="match status" value="1"/>
</dbReference>
<dbReference type="InterPro" id="IPR002182">
    <property type="entry name" value="NB-ARC"/>
</dbReference>
<dbReference type="InterPro" id="IPR058922">
    <property type="entry name" value="WHD_DRP"/>
</dbReference>
<dbReference type="InterPro" id="IPR042197">
    <property type="entry name" value="Apaf_helical"/>
</dbReference>
<sequence>MVDATINMVVKRLAPIIEKRVRDEVNLVLNSAKEAGNLVSKLKMIQQLLDDAERKGVTDPQVKAWLRKIEDAAYEMDDALDEWEIKIHEPEMEGSEDVSDFWEKVSSFIQSLCLCFEHVVDRRRIALKIKELNGRLESIAKENEDEFKFLPKLSGEKNQDSQDFKRVLETSYVDKSKVKGRDDDKKILVSKLLSESNQGNDIHIISIVGTGGLGKTTLAKLVYNDFKENQYFQQKIWICVSDPFDEIRIAKAILESINKTSPNLTEFQALLQCIETTVSGKRFLLVLDDVWKHDHKKWEPLKICLRKGAPGSKILVTTRNESVAKMMGSVDTHQLRPLSDSECFALLSQIAFEKRKEHHNILEAIGREIAQKCGGLPLAAKTLGSLLSFKDTVQEWNNVLSSEIWQMEIAEVEIFPHLYLSYNELLPVVKRCFSYCAIFPKDLEIDVDTLIRMWMAQGFLSGETAEKMELKGREYVQDLAVRSFFQDIKENDLFGHISSCNMHDIIHDFAQFLTKSECFIVDITDDEDITAKEVFCRNARHLSWEDHGRASSPVLICSVEKLRSFLCAKYLPSHVLGTLKSVRVLDLSSCGLQELSPEIGNLIHLRYLDLSGNPIRELPRTLCDLYYLQTLILLGCEHLSKLPEEIYKLINLRYLVACDLIYDAPSLPQGLEKLTGLRTLSHFKTKRGGTKLGWLKNLNQLEGNMDIIIDNLNEESDVIEAQNAALKNKKGIRSLEFKFKGDVSVDVMEALQPPPNLLSLSFFGYVGIEFPRWITTSLNNLKFVLIKNCSSLPPLGNLEFLEVLSIWSMKNMKYLGRELLGITGDGRAIAFPKLKCLQFCFCNEWTEWEDITEEEEEKDVVSIMPCLQKLVVFYCPNLKALPHRLLRRTPLDELDITYSNLLIEQFKSRGGYEFLSPTCRVKL</sequence>
<dbReference type="GO" id="GO:0005524">
    <property type="term" value="F:ATP binding"/>
    <property type="evidence" value="ECO:0007669"/>
    <property type="project" value="UniProtKB-KW"/>
</dbReference>
<evidence type="ECO:0000259" key="8">
    <source>
        <dbReference type="Pfam" id="PF18052"/>
    </source>
</evidence>
<dbReference type="FunFam" id="1.10.10.10:FF:000322">
    <property type="entry name" value="Probable disease resistance protein At1g63360"/>
    <property type="match status" value="1"/>
</dbReference>
<dbReference type="InterPro" id="IPR003591">
    <property type="entry name" value="Leu-rich_rpt_typical-subtyp"/>
</dbReference>
<dbReference type="EMBL" id="JBFOLK010000313">
    <property type="protein sequence ID" value="KAL2454637.1"/>
    <property type="molecule type" value="Genomic_DNA"/>
</dbReference>
<proteinExistence type="inferred from homology"/>
<dbReference type="FunFam" id="3.40.50.300:FF:001091">
    <property type="entry name" value="Probable disease resistance protein At1g61300"/>
    <property type="match status" value="1"/>
</dbReference>
<dbReference type="Proteomes" id="UP001604336">
    <property type="component" value="Unassembled WGS sequence"/>
</dbReference>
<comment type="similarity">
    <text evidence="1">Belongs to the disease resistance NB-LRR family.</text>
</comment>
<dbReference type="InterPro" id="IPR041118">
    <property type="entry name" value="Rx_N"/>
</dbReference>
<evidence type="ECO:0000256" key="2">
    <source>
        <dbReference type="ARBA" id="ARBA00022614"/>
    </source>
</evidence>
<name>A0ABD1NSP5_9LAMI</name>
<dbReference type="CDD" id="cd14798">
    <property type="entry name" value="RX-CC_like"/>
    <property type="match status" value="1"/>
</dbReference>
<accession>A0ABD1NSP5</accession>
<dbReference type="Gene3D" id="1.20.5.4130">
    <property type="match status" value="1"/>
</dbReference>
<evidence type="ECO:0000259" key="7">
    <source>
        <dbReference type="Pfam" id="PF00931"/>
    </source>
</evidence>
<dbReference type="Gene3D" id="3.40.50.300">
    <property type="entry name" value="P-loop containing nucleotide triphosphate hydrolases"/>
    <property type="match status" value="1"/>
</dbReference>
<evidence type="ECO:0000259" key="10">
    <source>
        <dbReference type="Pfam" id="PF23598"/>
    </source>
</evidence>
<feature type="domain" description="Disease resistance protein winged helix" evidence="9">
    <location>
        <begin position="438"/>
        <end position="510"/>
    </location>
</feature>
<keyword evidence="4" id="KW-0547">Nucleotide-binding</keyword>
<protein>
    <submittedName>
        <fullName evidence="11">Disease resistance RPP13-like protein 1</fullName>
    </submittedName>
</protein>
<dbReference type="Pfam" id="PF23598">
    <property type="entry name" value="LRR_14"/>
    <property type="match status" value="1"/>
</dbReference>
<reference evidence="12" key="1">
    <citation type="submission" date="2024-07" db="EMBL/GenBank/DDBJ databases">
        <title>Two chromosome-level genome assemblies of Korean endemic species Abeliophyllum distichum and Forsythia ovata (Oleaceae).</title>
        <authorList>
            <person name="Jang H."/>
        </authorList>
    </citation>
    <scope>NUCLEOTIDE SEQUENCE [LARGE SCALE GENOMIC DNA]</scope>
</reference>
<evidence type="ECO:0000256" key="6">
    <source>
        <dbReference type="ARBA" id="ARBA00022840"/>
    </source>
</evidence>
<dbReference type="Gene3D" id="3.80.10.10">
    <property type="entry name" value="Ribonuclease Inhibitor"/>
    <property type="match status" value="1"/>
</dbReference>
<dbReference type="InterPro" id="IPR055414">
    <property type="entry name" value="LRR_R13L4/SHOC2-like"/>
</dbReference>
<keyword evidence="2" id="KW-0433">Leucine-rich repeat</keyword>
<dbReference type="GO" id="GO:0051607">
    <property type="term" value="P:defense response to virus"/>
    <property type="evidence" value="ECO:0007669"/>
    <property type="project" value="UniProtKB-ARBA"/>
</dbReference>
<keyword evidence="6" id="KW-0067">ATP-binding</keyword>
<dbReference type="PRINTS" id="PR00364">
    <property type="entry name" value="DISEASERSIST"/>
</dbReference>
<evidence type="ECO:0000313" key="12">
    <source>
        <dbReference type="Proteomes" id="UP001604336"/>
    </source>
</evidence>
<dbReference type="Gene3D" id="1.10.10.10">
    <property type="entry name" value="Winged helix-like DNA-binding domain superfamily/Winged helix DNA-binding domain"/>
    <property type="match status" value="1"/>
</dbReference>
<dbReference type="Pfam" id="PF18052">
    <property type="entry name" value="Rx_N"/>
    <property type="match status" value="1"/>
</dbReference>
<dbReference type="SUPFAM" id="SSF52058">
    <property type="entry name" value="L domain-like"/>
    <property type="match status" value="1"/>
</dbReference>
<dbReference type="InterPro" id="IPR027417">
    <property type="entry name" value="P-loop_NTPase"/>
</dbReference>
<dbReference type="Pfam" id="PF00931">
    <property type="entry name" value="NB-ARC"/>
    <property type="match status" value="1"/>
</dbReference>
<dbReference type="PANTHER" id="PTHR36766">
    <property type="entry name" value="PLANT BROAD-SPECTRUM MILDEW RESISTANCE PROTEIN RPW8"/>
    <property type="match status" value="1"/>
</dbReference>